<dbReference type="Gene3D" id="1.20.58.1020">
    <property type="match status" value="1"/>
</dbReference>
<dbReference type="GO" id="GO:0006260">
    <property type="term" value="P:DNA replication"/>
    <property type="evidence" value="ECO:0007669"/>
    <property type="project" value="UniProtKB-KW"/>
</dbReference>
<dbReference type="HOGENOM" id="CLU_078274_2_1_1"/>
<comment type="similarity">
    <text evidence="2">Belongs to the GINS2/PSF2 family.</text>
</comment>
<keyword evidence="9" id="KW-1185">Reference proteome</keyword>
<evidence type="ECO:0000256" key="1">
    <source>
        <dbReference type="ARBA" id="ARBA00004123"/>
    </source>
</evidence>
<dbReference type="Pfam" id="PF05916">
    <property type="entry name" value="Sld5"/>
    <property type="match status" value="1"/>
</dbReference>
<dbReference type="Proteomes" id="UP000001568">
    <property type="component" value="Chromosome 2"/>
</dbReference>
<sequence>MSTRPTFTYEETDFISQDILVEITPHFLRERDQLVTAEYGPFRPNVPVVVPLWVALALKQSGSCTIELDDWFKLENILATQEREKTDAKQLQILPRCYVEQARTVSKYWLEDMPQQSGMASSLDILSLRKQKLRQSFRKLEQKLEDIDGLGFLSLQPEISNLELTLIRCFSCASMEMSTAMFSNWSLRVIQNCNSLFPSSKTPIPCSEKM</sequence>
<dbReference type="InterPro" id="IPR021151">
    <property type="entry name" value="GINS_A"/>
</dbReference>
<dbReference type="KEGG" id="olu:OSTLU_119492"/>
<evidence type="ECO:0000259" key="7">
    <source>
        <dbReference type="Pfam" id="PF25005"/>
    </source>
</evidence>
<dbReference type="AlphaFoldDB" id="A4RT25"/>
<feature type="domain" description="DNA replication complex GINS protein PSF2 N-terminal" evidence="7">
    <location>
        <begin position="8"/>
        <end position="66"/>
    </location>
</feature>
<dbReference type="InterPro" id="IPR036224">
    <property type="entry name" value="GINS_bundle-like_dom_sf"/>
</dbReference>
<dbReference type="GO" id="GO:0000727">
    <property type="term" value="P:double-strand break repair via break-induced replication"/>
    <property type="evidence" value="ECO:0007669"/>
    <property type="project" value="TreeGrafter"/>
</dbReference>
<gene>
    <name evidence="8" type="primary">Psf2</name>
    <name evidence="8" type="ORF">OSTLU_119492</name>
</gene>
<organism evidence="8 9">
    <name type="scientific">Ostreococcus lucimarinus (strain CCE9901)</name>
    <dbReference type="NCBI Taxonomy" id="436017"/>
    <lineage>
        <taxon>Eukaryota</taxon>
        <taxon>Viridiplantae</taxon>
        <taxon>Chlorophyta</taxon>
        <taxon>Mamiellophyceae</taxon>
        <taxon>Mamiellales</taxon>
        <taxon>Bathycoccaceae</taxon>
        <taxon>Ostreococcus</taxon>
    </lineage>
</organism>
<dbReference type="GO" id="GO:0000811">
    <property type="term" value="C:GINS complex"/>
    <property type="evidence" value="ECO:0007669"/>
    <property type="project" value="TreeGrafter"/>
</dbReference>
<dbReference type="PANTHER" id="PTHR12772">
    <property type="entry name" value="DNA REPLICATION COMPLEX GINS PROTEIN PSF2"/>
    <property type="match status" value="1"/>
</dbReference>
<protein>
    <submittedName>
        <fullName evidence="8">DNA replication complex GINS protein PSF2, putative</fullName>
    </submittedName>
</protein>
<dbReference type="CDD" id="cd21694">
    <property type="entry name" value="GINS_B_Psf2"/>
    <property type="match status" value="1"/>
</dbReference>
<dbReference type="GeneID" id="5000406"/>
<dbReference type="RefSeq" id="XP_001416145.1">
    <property type="nucleotide sequence ID" value="XM_001416108.1"/>
</dbReference>
<dbReference type="Pfam" id="PF25005">
    <property type="entry name" value="PSF2_N"/>
    <property type="match status" value="1"/>
</dbReference>
<evidence type="ECO:0000256" key="2">
    <source>
        <dbReference type="ARBA" id="ARBA00010565"/>
    </source>
</evidence>
<dbReference type="Gene3D" id="3.40.5.50">
    <property type="match status" value="1"/>
</dbReference>
<dbReference type="InterPro" id="IPR007257">
    <property type="entry name" value="GINS_Psf2"/>
</dbReference>
<dbReference type="SUPFAM" id="SSF158573">
    <property type="entry name" value="GINS helical bundle-like"/>
    <property type="match status" value="1"/>
</dbReference>
<proteinExistence type="inferred from homology"/>
<evidence type="ECO:0000259" key="6">
    <source>
        <dbReference type="Pfam" id="PF05916"/>
    </source>
</evidence>
<keyword evidence="3" id="KW-0235">DNA replication</keyword>
<evidence type="ECO:0000256" key="5">
    <source>
        <dbReference type="SAM" id="Coils"/>
    </source>
</evidence>
<accession>A4RT25</accession>
<dbReference type="Gramene" id="ABO94438">
    <property type="protein sequence ID" value="ABO94438"/>
    <property type="gene ID" value="OSTLU_119492"/>
</dbReference>
<evidence type="ECO:0000313" key="8">
    <source>
        <dbReference type="EMBL" id="ABO94438.1"/>
    </source>
</evidence>
<dbReference type="PANTHER" id="PTHR12772:SF0">
    <property type="entry name" value="DNA REPLICATION COMPLEX GINS PROTEIN PSF2"/>
    <property type="match status" value="1"/>
</dbReference>
<evidence type="ECO:0000256" key="3">
    <source>
        <dbReference type="ARBA" id="ARBA00022705"/>
    </source>
</evidence>
<name>A4RT25_OSTLU</name>
<dbReference type="EMBL" id="CP000582">
    <property type="protein sequence ID" value="ABO94438.1"/>
    <property type="molecule type" value="Genomic_DNA"/>
</dbReference>
<evidence type="ECO:0000313" key="9">
    <source>
        <dbReference type="Proteomes" id="UP000001568"/>
    </source>
</evidence>
<feature type="coiled-coil region" evidence="5">
    <location>
        <begin position="123"/>
        <end position="150"/>
    </location>
</feature>
<reference evidence="8 9" key="1">
    <citation type="journal article" date="2007" name="Proc. Natl. Acad. Sci. U.S.A.">
        <title>The tiny eukaryote Ostreococcus provides genomic insights into the paradox of plankton speciation.</title>
        <authorList>
            <person name="Palenik B."/>
            <person name="Grimwood J."/>
            <person name="Aerts A."/>
            <person name="Rouze P."/>
            <person name="Salamov A."/>
            <person name="Putnam N."/>
            <person name="Dupont C."/>
            <person name="Jorgensen R."/>
            <person name="Derelle E."/>
            <person name="Rombauts S."/>
            <person name="Zhou K."/>
            <person name="Otillar R."/>
            <person name="Merchant S.S."/>
            <person name="Podell S."/>
            <person name="Gaasterland T."/>
            <person name="Napoli C."/>
            <person name="Gendler K."/>
            <person name="Manuell A."/>
            <person name="Tai V."/>
            <person name="Vallon O."/>
            <person name="Piganeau G."/>
            <person name="Jancek S."/>
            <person name="Heijde M."/>
            <person name="Jabbari K."/>
            <person name="Bowler C."/>
            <person name="Lohr M."/>
            <person name="Robbens S."/>
            <person name="Werner G."/>
            <person name="Dubchak I."/>
            <person name="Pazour G.J."/>
            <person name="Ren Q."/>
            <person name="Paulsen I."/>
            <person name="Delwiche C."/>
            <person name="Schmutz J."/>
            <person name="Rokhsar D."/>
            <person name="Van de Peer Y."/>
            <person name="Moreau H."/>
            <person name="Grigoriev I.V."/>
        </authorList>
    </citation>
    <scope>NUCLEOTIDE SEQUENCE [LARGE SCALE GENOMIC DNA]</scope>
    <source>
        <strain evidence="8 9">CCE9901</strain>
    </source>
</reference>
<evidence type="ECO:0000256" key="4">
    <source>
        <dbReference type="ARBA" id="ARBA00023242"/>
    </source>
</evidence>
<feature type="domain" description="GINS subunit" evidence="6">
    <location>
        <begin position="71"/>
        <end position="181"/>
    </location>
</feature>
<dbReference type="eggNOG" id="KOG4071">
    <property type="taxonomic scope" value="Eukaryota"/>
</dbReference>
<dbReference type="CDD" id="cd11712">
    <property type="entry name" value="GINS_A_psf2"/>
    <property type="match status" value="1"/>
</dbReference>
<keyword evidence="5" id="KW-0175">Coiled coil</keyword>
<keyword evidence="4" id="KW-0539">Nucleus</keyword>
<dbReference type="STRING" id="436017.A4RT25"/>
<dbReference type="InterPro" id="IPR056784">
    <property type="entry name" value="PSF2_N"/>
</dbReference>
<dbReference type="OMA" id="CFTEDEN"/>
<dbReference type="OrthoDB" id="1938138at2759"/>
<comment type="subcellular location">
    <subcellularLocation>
        <location evidence="1">Nucleus</location>
    </subcellularLocation>
</comment>
<dbReference type="SUPFAM" id="SSF160059">
    <property type="entry name" value="PriA/YqbF domain"/>
    <property type="match status" value="1"/>
</dbReference>